<dbReference type="NCBIfam" id="TIGR00516">
    <property type="entry name" value="acpS"/>
    <property type="match status" value="1"/>
</dbReference>
<keyword evidence="7 10" id="KW-0275">Fatty acid biosynthesis</keyword>
<dbReference type="Gene3D" id="3.90.470.20">
    <property type="entry name" value="4'-phosphopantetheinyl transferase domain"/>
    <property type="match status" value="1"/>
</dbReference>
<dbReference type="NCBIfam" id="TIGR00556">
    <property type="entry name" value="pantethn_trn"/>
    <property type="match status" value="1"/>
</dbReference>
<evidence type="ECO:0000256" key="6">
    <source>
        <dbReference type="ARBA" id="ARBA00023098"/>
    </source>
</evidence>
<keyword evidence="3 10" id="KW-0479">Metal-binding</keyword>
<keyword evidence="6 10" id="KW-0443">Lipid metabolism</keyword>
<comment type="similarity">
    <text evidence="10">Belongs to the P-Pant transferase superfamily. AcpS family.</text>
</comment>
<dbReference type="InterPro" id="IPR008278">
    <property type="entry name" value="4-PPantetheinyl_Trfase_dom"/>
</dbReference>
<organism evidence="12 13">
    <name type="scientific">Solemya pervernicosa gill symbiont</name>
    <dbReference type="NCBI Taxonomy" id="642797"/>
    <lineage>
        <taxon>Bacteria</taxon>
        <taxon>Pseudomonadati</taxon>
        <taxon>Pseudomonadota</taxon>
        <taxon>Gammaproteobacteria</taxon>
        <taxon>sulfur-oxidizing symbionts</taxon>
    </lineage>
</organism>
<reference evidence="12 13" key="1">
    <citation type="submission" date="2016-11" db="EMBL/GenBank/DDBJ databases">
        <title>Mixed transmission modes and dynamic genome evolution in an obligate animal-bacterial symbiosis.</title>
        <authorList>
            <person name="Russell S.L."/>
            <person name="Corbett-Detig R.B."/>
            <person name="Cavanaugh C.M."/>
        </authorList>
    </citation>
    <scope>NUCLEOTIDE SEQUENCE [LARGE SCALE GENOMIC DNA]</scope>
    <source>
        <strain evidence="12">Sveles-Q1</strain>
    </source>
</reference>
<evidence type="ECO:0000256" key="7">
    <source>
        <dbReference type="ARBA" id="ARBA00023160"/>
    </source>
</evidence>
<feature type="domain" description="4'-phosphopantetheinyl transferase" evidence="11">
    <location>
        <begin position="4"/>
        <end position="120"/>
    </location>
</feature>
<dbReference type="InterPro" id="IPR004568">
    <property type="entry name" value="Ppantetheine-prot_Trfase_dom"/>
</dbReference>
<evidence type="ECO:0000256" key="5">
    <source>
        <dbReference type="ARBA" id="ARBA00022842"/>
    </source>
</evidence>
<dbReference type="GO" id="GO:0005737">
    <property type="term" value="C:cytoplasm"/>
    <property type="evidence" value="ECO:0007669"/>
    <property type="project" value="UniProtKB-SubCell"/>
</dbReference>
<keyword evidence="1 10" id="KW-0444">Lipid biosynthesis</keyword>
<dbReference type="GO" id="GO:0008897">
    <property type="term" value="F:holo-[acyl-carrier-protein] synthase activity"/>
    <property type="evidence" value="ECO:0007669"/>
    <property type="project" value="UniProtKB-UniRule"/>
</dbReference>
<dbReference type="InterPro" id="IPR002582">
    <property type="entry name" value="ACPS"/>
</dbReference>
<keyword evidence="10" id="KW-0963">Cytoplasm</keyword>
<dbReference type="GO" id="GO:0006633">
    <property type="term" value="P:fatty acid biosynthetic process"/>
    <property type="evidence" value="ECO:0007669"/>
    <property type="project" value="UniProtKB-UniRule"/>
</dbReference>
<comment type="subcellular location">
    <subcellularLocation>
        <location evidence="10">Cytoplasm</location>
    </subcellularLocation>
</comment>
<comment type="function">
    <text evidence="10">Transfers the 4'-phosphopantetheine moiety from coenzyme A to a Ser of acyl-carrier-protein.</text>
</comment>
<gene>
    <name evidence="10" type="primary">acpS</name>
    <name evidence="12" type="ORF">BOW53_01455</name>
</gene>
<accession>A0A1T2LAJ8</accession>
<dbReference type="FunFam" id="3.90.470.20:FF:000001">
    <property type="entry name" value="Holo-[acyl-carrier-protein] synthase"/>
    <property type="match status" value="1"/>
</dbReference>
<keyword evidence="5 10" id="KW-0460">Magnesium</keyword>
<evidence type="ECO:0000313" key="12">
    <source>
        <dbReference type="EMBL" id="OOZ42032.1"/>
    </source>
</evidence>
<evidence type="ECO:0000256" key="9">
    <source>
        <dbReference type="ARBA" id="ARBA00054726"/>
    </source>
</evidence>
<comment type="caution">
    <text evidence="12">The sequence shown here is derived from an EMBL/GenBank/DDBJ whole genome shotgun (WGS) entry which is preliminary data.</text>
</comment>
<dbReference type="InterPro" id="IPR037143">
    <property type="entry name" value="4-PPantetheinyl_Trfase_dom_sf"/>
</dbReference>
<sequence>MIIGIGTDIVSIDRIESALLRFGDRFAARVLAVEEMTVYQASAAKHRVLAKRFAAKEAAAKAMGTGFRNGVCMRDIVITHDQLGRPLLQFSGKALLYLEKIGMKSSHLSISDEQKYAIAFVTLTS</sequence>
<dbReference type="SUPFAM" id="SSF56214">
    <property type="entry name" value="4'-phosphopantetheinyl transferase"/>
    <property type="match status" value="1"/>
</dbReference>
<evidence type="ECO:0000256" key="4">
    <source>
        <dbReference type="ARBA" id="ARBA00022832"/>
    </source>
</evidence>
<keyword evidence="4 10" id="KW-0276">Fatty acid metabolism</keyword>
<evidence type="ECO:0000313" key="13">
    <source>
        <dbReference type="Proteomes" id="UP000191110"/>
    </source>
</evidence>
<keyword evidence="13" id="KW-1185">Reference proteome</keyword>
<dbReference type="AlphaFoldDB" id="A0A1T2LAJ8"/>
<evidence type="ECO:0000256" key="1">
    <source>
        <dbReference type="ARBA" id="ARBA00022516"/>
    </source>
</evidence>
<name>A0A1T2LAJ8_9GAMM</name>
<dbReference type="Proteomes" id="UP000191110">
    <property type="component" value="Unassembled WGS sequence"/>
</dbReference>
<evidence type="ECO:0000256" key="8">
    <source>
        <dbReference type="ARBA" id="ARBA00050875"/>
    </source>
</evidence>
<evidence type="ECO:0000256" key="2">
    <source>
        <dbReference type="ARBA" id="ARBA00022679"/>
    </source>
</evidence>
<evidence type="ECO:0000256" key="10">
    <source>
        <dbReference type="HAMAP-Rule" id="MF_00101"/>
    </source>
</evidence>
<comment type="function">
    <text evidence="9">Transfers the 4'-phosphopantetheine moiety from coenzyme A to the 'Ser-36' of acyl-carrier-protein.</text>
</comment>
<evidence type="ECO:0000256" key="3">
    <source>
        <dbReference type="ARBA" id="ARBA00022723"/>
    </source>
</evidence>
<dbReference type="EMBL" id="MPRL01000003">
    <property type="protein sequence ID" value="OOZ42032.1"/>
    <property type="molecule type" value="Genomic_DNA"/>
</dbReference>
<comment type="cofactor">
    <cofactor evidence="10">
        <name>Mg(2+)</name>
        <dbReference type="ChEBI" id="CHEBI:18420"/>
    </cofactor>
</comment>
<keyword evidence="2 10" id="KW-0808">Transferase</keyword>
<feature type="binding site" evidence="10">
    <location>
        <position position="8"/>
    </location>
    <ligand>
        <name>Mg(2+)</name>
        <dbReference type="ChEBI" id="CHEBI:18420"/>
    </ligand>
</feature>
<comment type="catalytic activity">
    <reaction evidence="8 10">
        <text>apo-[ACP] + CoA = holo-[ACP] + adenosine 3',5'-bisphosphate + H(+)</text>
        <dbReference type="Rhea" id="RHEA:12068"/>
        <dbReference type="Rhea" id="RHEA-COMP:9685"/>
        <dbReference type="Rhea" id="RHEA-COMP:9690"/>
        <dbReference type="ChEBI" id="CHEBI:15378"/>
        <dbReference type="ChEBI" id="CHEBI:29999"/>
        <dbReference type="ChEBI" id="CHEBI:57287"/>
        <dbReference type="ChEBI" id="CHEBI:58343"/>
        <dbReference type="ChEBI" id="CHEBI:64479"/>
        <dbReference type="EC" id="2.7.8.7"/>
    </reaction>
</comment>
<dbReference type="OrthoDB" id="517356at2"/>
<protein>
    <recommendedName>
        <fullName evidence="10">Holo-[acyl-carrier-protein] synthase</fullName>
        <shortName evidence="10">Holo-ACP synthase</shortName>
        <ecNumber evidence="10">2.7.8.7</ecNumber>
    </recommendedName>
    <alternativeName>
        <fullName evidence="10">4'-phosphopantetheinyl transferase AcpS</fullName>
    </alternativeName>
</protein>
<dbReference type="Pfam" id="PF01648">
    <property type="entry name" value="ACPS"/>
    <property type="match status" value="1"/>
</dbReference>
<evidence type="ECO:0000259" key="11">
    <source>
        <dbReference type="Pfam" id="PF01648"/>
    </source>
</evidence>
<proteinExistence type="inferred from homology"/>
<dbReference type="HAMAP" id="MF_00101">
    <property type="entry name" value="AcpS"/>
    <property type="match status" value="1"/>
</dbReference>
<feature type="binding site" evidence="10">
    <location>
        <position position="57"/>
    </location>
    <ligand>
        <name>Mg(2+)</name>
        <dbReference type="ChEBI" id="CHEBI:18420"/>
    </ligand>
</feature>
<dbReference type="EC" id="2.7.8.7" evidence="10"/>
<dbReference type="GO" id="GO:0000287">
    <property type="term" value="F:magnesium ion binding"/>
    <property type="evidence" value="ECO:0007669"/>
    <property type="project" value="UniProtKB-UniRule"/>
</dbReference>
<dbReference type="RefSeq" id="WP_078482307.1">
    <property type="nucleotide sequence ID" value="NZ_MPRL01000003.1"/>
</dbReference>